<name>A0A9P9A7R6_9PEZI</name>
<dbReference type="GO" id="GO:0031145">
    <property type="term" value="P:anaphase-promoting complex-dependent catabolic process"/>
    <property type="evidence" value="ECO:0007669"/>
    <property type="project" value="InterPro"/>
</dbReference>
<feature type="compositionally biased region" description="Low complexity" evidence="2">
    <location>
        <begin position="159"/>
        <end position="169"/>
    </location>
</feature>
<feature type="region of interest" description="Disordered" evidence="2">
    <location>
        <begin position="80"/>
        <end position="99"/>
    </location>
</feature>
<sequence length="226" mass="24501">MLRRPATVLSVTSEDVAAYEDRRAREAHAMAERERAVTAAHNKRHLQVLQMQLQQAQQSSDPSPRQRQDYAQHDMFAQQARMEPTPGVASSPAEYQRMAQQQQHIFNTQQAHGHGMPPPNARGLQQRLAAAAASQGEDDYTEQDTEMLVGSSDEEGGMEDSSMLAAGDGSVRGRGVRRGQGPAVGGAGRGHQLQLTPTPAMGIMDAGRGRSRDERITGARRGRGPG</sequence>
<dbReference type="EMBL" id="JAGSXJ010000027">
    <property type="protein sequence ID" value="KAH6672647.1"/>
    <property type="molecule type" value="Genomic_DNA"/>
</dbReference>
<reference evidence="3" key="1">
    <citation type="journal article" date="2021" name="Nat. Commun.">
        <title>Genetic determinants of endophytism in the Arabidopsis root mycobiome.</title>
        <authorList>
            <person name="Mesny F."/>
            <person name="Miyauchi S."/>
            <person name="Thiergart T."/>
            <person name="Pickel B."/>
            <person name="Atanasova L."/>
            <person name="Karlsson M."/>
            <person name="Huettel B."/>
            <person name="Barry K.W."/>
            <person name="Haridas S."/>
            <person name="Chen C."/>
            <person name="Bauer D."/>
            <person name="Andreopoulos W."/>
            <person name="Pangilinan J."/>
            <person name="LaButti K."/>
            <person name="Riley R."/>
            <person name="Lipzen A."/>
            <person name="Clum A."/>
            <person name="Drula E."/>
            <person name="Henrissat B."/>
            <person name="Kohler A."/>
            <person name="Grigoriev I.V."/>
            <person name="Martin F.M."/>
            <person name="Hacquard S."/>
        </authorList>
    </citation>
    <scope>NUCLEOTIDE SEQUENCE</scope>
    <source>
        <strain evidence="3">MPI-SDFR-AT-0117</strain>
    </source>
</reference>
<feature type="compositionally biased region" description="Basic and acidic residues" evidence="2">
    <location>
        <begin position="207"/>
        <end position="217"/>
    </location>
</feature>
<feature type="region of interest" description="Disordered" evidence="2">
    <location>
        <begin position="109"/>
        <end position="226"/>
    </location>
</feature>
<dbReference type="GO" id="GO:0005680">
    <property type="term" value="C:anaphase-promoting complex"/>
    <property type="evidence" value="ECO:0007669"/>
    <property type="project" value="InterPro"/>
</dbReference>
<organism evidence="3 4">
    <name type="scientific">Plectosphaerella plurivora</name>
    <dbReference type="NCBI Taxonomy" id="936078"/>
    <lineage>
        <taxon>Eukaryota</taxon>
        <taxon>Fungi</taxon>
        <taxon>Dikarya</taxon>
        <taxon>Ascomycota</taxon>
        <taxon>Pezizomycotina</taxon>
        <taxon>Sordariomycetes</taxon>
        <taxon>Hypocreomycetidae</taxon>
        <taxon>Glomerellales</taxon>
        <taxon>Plectosphaerellaceae</taxon>
        <taxon>Plectosphaerella</taxon>
    </lineage>
</organism>
<evidence type="ECO:0008006" key="5">
    <source>
        <dbReference type="Google" id="ProtNLM"/>
    </source>
</evidence>
<evidence type="ECO:0000313" key="3">
    <source>
        <dbReference type="EMBL" id="KAH6672647.1"/>
    </source>
</evidence>
<dbReference type="OrthoDB" id="10510467at2759"/>
<feature type="compositionally biased region" description="Low complexity" evidence="2">
    <location>
        <begin position="51"/>
        <end position="63"/>
    </location>
</feature>
<proteinExistence type="predicted"/>
<evidence type="ECO:0000313" key="4">
    <source>
        <dbReference type="Proteomes" id="UP000770015"/>
    </source>
</evidence>
<feature type="region of interest" description="Disordered" evidence="2">
    <location>
        <begin position="51"/>
        <end position="71"/>
    </location>
</feature>
<comment type="caution">
    <text evidence="3">The sequence shown here is derived from an EMBL/GenBank/DDBJ whole genome shotgun (WGS) entry which is preliminary data.</text>
</comment>
<feature type="compositionally biased region" description="Acidic residues" evidence="2">
    <location>
        <begin position="136"/>
        <end position="145"/>
    </location>
</feature>
<protein>
    <recommendedName>
        <fullName evidence="5">Anaphase-promoting complex, subunit CDC26</fullName>
    </recommendedName>
</protein>
<keyword evidence="1" id="KW-0833">Ubl conjugation pathway</keyword>
<feature type="compositionally biased region" description="Low complexity" evidence="2">
    <location>
        <begin position="121"/>
        <end position="133"/>
    </location>
</feature>
<dbReference type="Pfam" id="PF10471">
    <property type="entry name" value="ANAPC_CDC26"/>
    <property type="match status" value="1"/>
</dbReference>
<gene>
    <name evidence="3" type="ORF">F5X68DRAFT_214790</name>
</gene>
<accession>A0A9P9A7R6</accession>
<dbReference type="Proteomes" id="UP000770015">
    <property type="component" value="Unassembled WGS sequence"/>
</dbReference>
<evidence type="ECO:0000256" key="1">
    <source>
        <dbReference type="ARBA" id="ARBA00022786"/>
    </source>
</evidence>
<dbReference type="InterPro" id="IPR018860">
    <property type="entry name" value="APC_suCDC26"/>
</dbReference>
<evidence type="ECO:0000256" key="2">
    <source>
        <dbReference type="SAM" id="MobiDB-lite"/>
    </source>
</evidence>
<keyword evidence="4" id="KW-1185">Reference proteome</keyword>
<dbReference type="AlphaFoldDB" id="A0A9P9A7R6"/>